<dbReference type="SUPFAM" id="SSF54427">
    <property type="entry name" value="NTF2-like"/>
    <property type="match status" value="1"/>
</dbReference>
<evidence type="ECO:0008006" key="3">
    <source>
        <dbReference type="Google" id="ProtNLM"/>
    </source>
</evidence>
<dbReference type="OrthoDB" id="8684708at2"/>
<dbReference type="InterPro" id="IPR032710">
    <property type="entry name" value="NTF2-like_dom_sf"/>
</dbReference>
<dbReference type="RefSeq" id="WP_134097140.1">
    <property type="nucleotide sequence ID" value="NZ_SODP01000001.1"/>
</dbReference>
<reference evidence="1 2" key="1">
    <citation type="submission" date="2019-03" db="EMBL/GenBank/DDBJ databases">
        <title>Genomic Encyclopedia of Type Strains, Phase III (KMG-III): the genomes of soil and plant-associated and newly described type strains.</title>
        <authorList>
            <person name="Whitman W."/>
        </authorList>
    </citation>
    <scope>NUCLEOTIDE SEQUENCE [LARGE SCALE GENOMIC DNA]</scope>
    <source>
        <strain evidence="1 2">VKM Ac-2573</strain>
    </source>
</reference>
<dbReference type="Proteomes" id="UP000295146">
    <property type="component" value="Unassembled WGS sequence"/>
</dbReference>
<evidence type="ECO:0000313" key="2">
    <source>
        <dbReference type="Proteomes" id="UP000295146"/>
    </source>
</evidence>
<organism evidence="1 2">
    <name type="scientific">Kribbella pratensis</name>
    <dbReference type="NCBI Taxonomy" id="2512112"/>
    <lineage>
        <taxon>Bacteria</taxon>
        <taxon>Bacillati</taxon>
        <taxon>Actinomycetota</taxon>
        <taxon>Actinomycetes</taxon>
        <taxon>Propionibacteriales</taxon>
        <taxon>Kribbellaceae</taxon>
        <taxon>Kribbella</taxon>
    </lineage>
</organism>
<comment type="caution">
    <text evidence="1">The sequence shown here is derived from an EMBL/GenBank/DDBJ whole genome shotgun (WGS) entry which is preliminary data.</text>
</comment>
<evidence type="ECO:0000313" key="1">
    <source>
        <dbReference type="EMBL" id="TDW75164.1"/>
    </source>
</evidence>
<gene>
    <name evidence="1" type="ORF">EV653_0285</name>
</gene>
<dbReference type="AlphaFoldDB" id="A0A4R8CGF1"/>
<dbReference type="EMBL" id="SODP01000001">
    <property type="protein sequence ID" value="TDW75164.1"/>
    <property type="molecule type" value="Genomic_DNA"/>
</dbReference>
<sequence>MEQFDWTQVSQIAPEELPDVITTYLIAHQTRDIDSAIAHYTIDAVVTDEGRDHRGAAEIRTWLGRAATEYTYTTTLTAAYRADQDHFDVLHRLQGNFPGGIADLHFRFTLRDGLVARLIIEP</sequence>
<name>A0A4R8CGF1_9ACTN</name>
<accession>A0A4R8CGF1</accession>
<proteinExistence type="predicted"/>
<protein>
    <recommendedName>
        <fullName evidence="3">SnoaL-like protein</fullName>
    </recommendedName>
</protein>
<keyword evidence="2" id="KW-1185">Reference proteome</keyword>
<dbReference type="Gene3D" id="3.10.450.50">
    <property type="match status" value="1"/>
</dbReference>